<dbReference type="EMBL" id="LAZR01036328">
    <property type="protein sequence ID" value="KKL25135.1"/>
    <property type="molecule type" value="Genomic_DNA"/>
</dbReference>
<reference evidence="1" key="1">
    <citation type="journal article" date="2015" name="Nature">
        <title>Complex archaea that bridge the gap between prokaryotes and eukaryotes.</title>
        <authorList>
            <person name="Spang A."/>
            <person name="Saw J.H."/>
            <person name="Jorgensen S.L."/>
            <person name="Zaremba-Niedzwiedzka K."/>
            <person name="Martijn J."/>
            <person name="Lind A.E."/>
            <person name="van Eijk R."/>
            <person name="Schleper C."/>
            <person name="Guy L."/>
            <person name="Ettema T.J."/>
        </authorList>
    </citation>
    <scope>NUCLEOTIDE SEQUENCE</scope>
</reference>
<feature type="non-terminal residue" evidence="1">
    <location>
        <position position="1"/>
    </location>
</feature>
<proteinExistence type="predicted"/>
<protein>
    <submittedName>
        <fullName evidence="1">Uncharacterized protein</fullName>
    </submittedName>
</protein>
<dbReference type="AlphaFoldDB" id="A0A0F9BTA9"/>
<evidence type="ECO:0000313" key="1">
    <source>
        <dbReference type="EMBL" id="KKL25135.1"/>
    </source>
</evidence>
<sequence length="169" mass="19593">IEDMYFVTATFSNESKPYFTDCANHYLLAKFKDDKKTMKDLSKHQFEKTSFVFSMDDDLFEREVDGLMNFVSVYYLEYGDSVEDISEVARVVAKRNKVGRACLGHMNIYSTEPPKFTFPYNKNIVVLEVSSDKSHQSVNQYCEKTRRDICRKGITMTNLVGLSVLEKLK</sequence>
<name>A0A0F9BTA9_9ZZZZ</name>
<gene>
    <name evidence="1" type="ORF">LCGC14_2408320</name>
</gene>
<comment type="caution">
    <text evidence="1">The sequence shown here is derived from an EMBL/GenBank/DDBJ whole genome shotgun (WGS) entry which is preliminary data.</text>
</comment>
<organism evidence="1">
    <name type="scientific">marine sediment metagenome</name>
    <dbReference type="NCBI Taxonomy" id="412755"/>
    <lineage>
        <taxon>unclassified sequences</taxon>
        <taxon>metagenomes</taxon>
        <taxon>ecological metagenomes</taxon>
    </lineage>
</organism>
<accession>A0A0F9BTA9</accession>